<evidence type="ECO:0000256" key="1">
    <source>
        <dbReference type="SAM" id="Phobius"/>
    </source>
</evidence>
<feature type="transmembrane region" description="Helical" evidence="1">
    <location>
        <begin position="391"/>
        <end position="414"/>
    </location>
</feature>
<dbReference type="PANTHER" id="PTHR35043">
    <property type="entry name" value="TRANSCRIPTION FACTOR DOMAIN-CONTAINING PROTEIN"/>
    <property type="match status" value="1"/>
</dbReference>
<protein>
    <submittedName>
        <fullName evidence="2">Uncharacterized protein</fullName>
    </submittedName>
</protein>
<dbReference type="Proteomes" id="UP000077266">
    <property type="component" value="Unassembled WGS sequence"/>
</dbReference>
<sequence>MPITADDGTILCSWANNPDTRGTLNIIWLCVSTLGLCVWNAVHPDVPYPGSPKWRVIGERIWWLFVGLFMPEMLVLTALAQYRQAYTLLVRVSRETCVPTKMPWWIVLVERLWPTPLTGKEIDQRVEFLPFSVRCEAILPPLSSVELEDLTALIPAHTSELTLSVTPPTPRKDAAVQTNHAAEAQEWGRKHAWTLTHSFYAVMHGFLSAEGDAFWRAKKYRGFTGDFYPLFDADMGIQCITAAFRIPDLSADDLNDRSKAGTIAKALLVWQLSVFIANCAARWNQHLPLSLLEITTLAHSLCSLIALVLWWYKPHSVGEATVSDRATSLPPPRKGAWFNGVYQKVLPGNDGIDIPRTITILGIAVLYGLPHILGLSVHFPTSPEQLLWQMATYIAICSPLIICAFLWIITRLTWRLGRKDYIANQTLALLIMILVVLYLVASMYLVGESVRQVFALPDGSFHEPQITRYLPSFS</sequence>
<dbReference type="STRING" id="1314781.A0A165CZJ5"/>
<feature type="transmembrane region" description="Helical" evidence="1">
    <location>
        <begin position="23"/>
        <end position="42"/>
    </location>
</feature>
<keyword evidence="3" id="KW-1185">Reference proteome</keyword>
<keyword evidence="1" id="KW-1133">Transmembrane helix</keyword>
<dbReference type="OrthoDB" id="9451547at2759"/>
<feature type="transmembrane region" description="Helical" evidence="1">
    <location>
        <begin position="426"/>
        <end position="446"/>
    </location>
</feature>
<keyword evidence="1" id="KW-0472">Membrane</keyword>
<keyword evidence="1" id="KW-0812">Transmembrane</keyword>
<dbReference type="InParanoid" id="A0A165CZJ5"/>
<feature type="transmembrane region" description="Helical" evidence="1">
    <location>
        <begin position="358"/>
        <end position="379"/>
    </location>
</feature>
<dbReference type="PANTHER" id="PTHR35043:SF7">
    <property type="entry name" value="TRANSCRIPTION FACTOR DOMAIN-CONTAINING PROTEIN"/>
    <property type="match status" value="1"/>
</dbReference>
<reference evidence="2 3" key="1">
    <citation type="journal article" date="2016" name="Mol. Biol. Evol.">
        <title>Comparative Genomics of Early-Diverging Mushroom-Forming Fungi Provides Insights into the Origins of Lignocellulose Decay Capabilities.</title>
        <authorList>
            <person name="Nagy L.G."/>
            <person name="Riley R."/>
            <person name="Tritt A."/>
            <person name="Adam C."/>
            <person name="Daum C."/>
            <person name="Floudas D."/>
            <person name="Sun H."/>
            <person name="Yadav J.S."/>
            <person name="Pangilinan J."/>
            <person name="Larsson K.H."/>
            <person name="Matsuura K."/>
            <person name="Barry K."/>
            <person name="Labutti K."/>
            <person name="Kuo R."/>
            <person name="Ohm R.A."/>
            <person name="Bhattacharya S.S."/>
            <person name="Shirouzu T."/>
            <person name="Yoshinaga Y."/>
            <person name="Martin F.M."/>
            <person name="Grigoriev I.V."/>
            <person name="Hibbett D.S."/>
        </authorList>
    </citation>
    <scope>NUCLEOTIDE SEQUENCE [LARGE SCALE GENOMIC DNA]</scope>
    <source>
        <strain evidence="2 3">HHB12029</strain>
    </source>
</reference>
<name>A0A165CZJ5_EXIGL</name>
<evidence type="ECO:0000313" key="2">
    <source>
        <dbReference type="EMBL" id="KZV83503.1"/>
    </source>
</evidence>
<feature type="transmembrane region" description="Helical" evidence="1">
    <location>
        <begin position="62"/>
        <end position="82"/>
    </location>
</feature>
<dbReference type="EMBL" id="KV426268">
    <property type="protein sequence ID" value="KZV83503.1"/>
    <property type="molecule type" value="Genomic_DNA"/>
</dbReference>
<accession>A0A165CZJ5</accession>
<dbReference type="AlphaFoldDB" id="A0A165CZJ5"/>
<organism evidence="2 3">
    <name type="scientific">Exidia glandulosa HHB12029</name>
    <dbReference type="NCBI Taxonomy" id="1314781"/>
    <lineage>
        <taxon>Eukaryota</taxon>
        <taxon>Fungi</taxon>
        <taxon>Dikarya</taxon>
        <taxon>Basidiomycota</taxon>
        <taxon>Agaricomycotina</taxon>
        <taxon>Agaricomycetes</taxon>
        <taxon>Auriculariales</taxon>
        <taxon>Exidiaceae</taxon>
        <taxon>Exidia</taxon>
    </lineage>
</organism>
<proteinExistence type="predicted"/>
<gene>
    <name evidence="2" type="ORF">EXIGLDRAFT_842905</name>
</gene>
<evidence type="ECO:0000313" key="3">
    <source>
        <dbReference type="Proteomes" id="UP000077266"/>
    </source>
</evidence>